<keyword evidence="3" id="KW-1185">Reference proteome</keyword>
<evidence type="ECO:0000313" key="2">
    <source>
        <dbReference type="EMBL" id="KAF2754839.1"/>
    </source>
</evidence>
<organism evidence="2 3">
    <name type="scientific">Pseudovirgaria hyperparasitica</name>
    <dbReference type="NCBI Taxonomy" id="470096"/>
    <lineage>
        <taxon>Eukaryota</taxon>
        <taxon>Fungi</taxon>
        <taxon>Dikarya</taxon>
        <taxon>Ascomycota</taxon>
        <taxon>Pezizomycotina</taxon>
        <taxon>Dothideomycetes</taxon>
        <taxon>Dothideomycetes incertae sedis</taxon>
        <taxon>Acrospermales</taxon>
        <taxon>Acrospermaceae</taxon>
        <taxon>Pseudovirgaria</taxon>
    </lineage>
</organism>
<protein>
    <recommendedName>
        <fullName evidence="1">Protein kinase domain-containing protein</fullName>
    </recommendedName>
</protein>
<dbReference type="InterPro" id="IPR000719">
    <property type="entry name" value="Prot_kinase_dom"/>
</dbReference>
<dbReference type="Gene3D" id="1.10.510.10">
    <property type="entry name" value="Transferase(Phosphotransferase) domain 1"/>
    <property type="match status" value="1"/>
</dbReference>
<dbReference type="Pfam" id="PF00069">
    <property type="entry name" value="Pkinase"/>
    <property type="match status" value="1"/>
</dbReference>
<dbReference type="GO" id="GO:0004672">
    <property type="term" value="F:protein kinase activity"/>
    <property type="evidence" value="ECO:0007669"/>
    <property type="project" value="InterPro"/>
</dbReference>
<evidence type="ECO:0000313" key="3">
    <source>
        <dbReference type="Proteomes" id="UP000799437"/>
    </source>
</evidence>
<evidence type="ECO:0000259" key="1">
    <source>
        <dbReference type="PROSITE" id="PS50011"/>
    </source>
</evidence>
<dbReference type="RefSeq" id="XP_033597290.1">
    <property type="nucleotide sequence ID" value="XM_033739181.1"/>
</dbReference>
<dbReference type="SUPFAM" id="SSF56112">
    <property type="entry name" value="Protein kinase-like (PK-like)"/>
    <property type="match status" value="1"/>
</dbReference>
<reference evidence="2" key="1">
    <citation type="journal article" date="2020" name="Stud. Mycol.">
        <title>101 Dothideomycetes genomes: a test case for predicting lifestyles and emergence of pathogens.</title>
        <authorList>
            <person name="Haridas S."/>
            <person name="Albert R."/>
            <person name="Binder M."/>
            <person name="Bloem J."/>
            <person name="Labutti K."/>
            <person name="Salamov A."/>
            <person name="Andreopoulos B."/>
            <person name="Baker S."/>
            <person name="Barry K."/>
            <person name="Bills G."/>
            <person name="Bluhm B."/>
            <person name="Cannon C."/>
            <person name="Castanera R."/>
            <person name="Culley D."/>
            <person name="Daum C."/>
            <person name="Ezra D."/>
            <person name="Gonzalez J."/>
            <person name="Henrissat B."/>
            <person name="Kuo A."/>
            <person name="Liang C."/>
            <person name="Lipzen A."/>
            <person name="Lutzoni F."/>
            <person name="Magnuson J."/>
            <person name="Mondo S."/>
            <person name="Nolan M."/>
            <person name="Ohm R."/>
            <person name="Pangilinan J."/>
            <person name="Park H.-J."/>
            <person name="Ramirez L."/>
            <person name="Alfaro M."/>
            <person name="Sun H."/>
            <person name="Tritt A."/>
            <person name="Yoshinaga Y."/>
            <person name="Zwiers L.-H."/>
            <person name="Turgeon B."/>
            <person name="Goodwin S."/>
            <person name="Spatafora J."/>
            <person name="Crous P."/>
            <person name="Grigoriev I."/>
        </authorList>
    </citation>
    <scope>NUCLEOTIDE SEQUENCE</scope>
    <source>
        <strain evidence="2">CBS 121739</strain>
    </source>
</reference>
<dbReference type="GeneID" id="54480235"/>
<proteinExistence type="predicted"/>
<dbReference type="OrthoDB" id="4062651at2759"/>
<dbReference type="InterPro" id="IPR011009">
    <property type="entry name" value="Kinase-like_dom_sf"/>
</dbReference>
<name>A0A6A6VYB2_9PEZI</name>
<feature type="domain" description="Protein kinase" evidence="1">
    <location>
        <begin position="152"/>
        <end position="336"/>
    </location>
</feature>
<dbReference type="EMBL" id="ML996579">
    <property type="protein sequence ID" value="KAF2754839.1"/>
    <property type="molecule type" value="Genomic_DNA"/>
</dbReference>
<dbReference type="Proteomes" id="UP000799437">
    <property type="component" value="Unassembled WGS sequence"/>
</dbReference>
<dbReference type="GO" id="GO:0005524">
    <property type="term" value="F:ATP binding"/>
    <property type="evidence" value="ECO:0007669"/>
    <property type="project" value="InterPro"/>
</dbReference>
<sequence length="336" mass="38317">MDQPRCVVNDFLWDISDHSSELTILCKGKRIRVFIDVAYLESSPSLKSQYLRYLEVADAFKLDGLTIDDFYDWILEACLPEFRKLAPSEIGPRPTIADHLSLDMLHYKMHAVAGNLTLVHCTDKRDEYIPFGSRFDEDACSAWPITAPEDVYIAKDTTGDALYQTPGKVIFDEKEYFFKPLHYSDRQQCKRELKMYKEIKEAGLESLRISLLYSIVRGGDGTVYGLLLRFINAAAMTLSCALKLSTPEHMRQRWAGQITDVLNHLHHAGIVWGDVKPENVLIDREKNAWVIDFGGGYTEGWVEKDLAETIEGDKQGLARIQEYLKAGRRPRCIEGS</sequence>
<accession>A0A6A6VYB2</accession>
<gene>
    <name evidence="2" type="ORF">EJ05DRAFT_135368</name>
</gene>
<dbReference type="PROSITE" id="PS50011">
    <property type="entry name" value="PROTEIN_KINASE_DOM"/>
    <property type="match status" value="1"/>
</dbReference>
<dbReference type="AlphaFoldDB" id="A0A6A6VYB2"/>